<dbReference type="OrthoDB" id="3787664at2"/>
<comment type="caution">
    <text evidence="7">The sequence shown here is derived from an EMBL/GenBank/DDBJ whole genome shotgun (WGS) entry which is preliminary data.</text>
</comment>
<dbReference type="InterPro" id="IPR050109">
    <property type="entry name" value="HTH-type_TetR-like_transc_reg"/>
</dbReference>
<evidence type="ECO:0000313" key="7">
    <source>
        <dbReference type="EMBL" id="EGD56774.1"/>
    </source>
</evidence>
<dbReference type="PROSITE" id="PS50977">
    <property type="entry name" value="HTH_TETR_2"/>
    <property type="match status" value="1"/>
</dbReference>
<reference evidence="7 8" key="1">
    <citation type="journal article" date="2011" name="J. Bacteriol.">
        <title>Draft Genome Sequence of Gordonia neofelifaecis NRRL B-59395, a Cholesterol-Degrading Actinomycete.</title>
        <authorList>
            <person name="Ge F."/>
            <person name="Li W."/>
            <person name="Chen G."/>
            <person name="Liu Y."/>
            <person name="Zhang G."/>
            <person name="Yong B."/>
            <person name="Wang Q."/>
            <person name="Wang N."/>
            <person name="Huang Z."/>
            <person name="Li W."/>
            <person name="Wang J."/>
            <person name="Wu C."/>
            <person name="Xie Q."/>
            <person name="Liu G."/>
        </authorList>
    </citation>
    <scope>NUCLEOTIDE SEQUENCE [LARGE SCALE GENOMIC DNA]</scope>
    <source>
        <strain evidence="7 8">NRRL B-59395</strain>
    </source>
</reference>
<keyword evidence="3" id="KW-0804">Transcription</keyword>
<dbReference type="PANTHER" id="PTHR30055">
    <property type="entry name" value="HTH-TYPE TRANSCRIPTIONAL REGULATOR RUTR"/>
    <property type="match status" value="1"/>
</dbReference>
<evidence type="ECO:0000256" key="1">
    <source>
        <dbReference type="ARBA" id="ARBA00023015"/>
    </source>
</evidence>
<dbReference type="STRING" id="644548.SCNU_00310"/>
<sequence>MARPSLSTANLYEVSQRCAEVFIASGGAGATVPRLAVAARMSERTFYRYFPTKEDCLRPLFDDGIRRYAAALADLAVPGDPGVAITRAVEATFADEDDVHTRALMATVFDDPALRRVWLQASYEAAHLLRPSVAALIGAESDDIRISVLSSQAALLIVVAMEHLVRYGTPMHEAVRDAARAMFGPPAEEPAPQQNHATPADAAANREE</sequence>
<dbReference type="Pfam" id="PF00440">
    <property type="entry name" value="TetR_N"/>
    <property type="match status" value="1"/>
</dbReference>
<keyword evidence="1" id="KW-0805">Transcription regulation</keyword>
<organism evidence="7 8">
    <name type="scientific">Gordonia neofelifaecis NRRL B-59395</name>
    <dbReference type="NCBI Taxonomy" id="644548"/>
    <lineage>
        <taxon>Bacteria</taxon>
        <taxon>Bacillati</taxon>
        <taxon>Actinomycetota</taxon>
        <taxon>Actinomycetes</taxon>
        <taxon>Mycobacteriales</taxon>
        <taxon>Gordoniaceae</taxon>
        <taxon>Gordonia</taxon>
    </lineage>
</organism>
<dbReference type="GO" id="GO:0003700">
    <property type="term" value="F:DNA-binding transcription factor activity"/>
    <property type="evidence" value="ECO:0007669"/>
    <property type="project" value="TreeGrafter"/>
</dbReference>
<feature type="region of interest" description="Disordered" evidence="5">
    <location>
        <begin position="184"/>
        <end position="208"/>
    </location>
</feature>
<dbReference type="PANTHER" id="PTHR30055:SF238">
    <property type="entry name" value="MYCOFACTOCIN BIOSYNTHESIS TRANSCRIPTIONAL REGULATOR MFTR-RELATED"/>
    <property type="match status" value="1"/>
</dbReference>
<dbReference type="RefSeq" id="WP_009677339.1">
    <property type="nucleotide sequence ID" value="NZ_AEUD01000001.1"/>
</dbReference>
<feature type="domain" description="HTH tetR-type" evidence="6">
    <location>
        <begin position="8"/>
        <end position="68"/>
    </location>
</feature>
<gene>
    <name evidence="7" type="ORF">SCNU_00310</name>
</gene>
<dbReference type="AlphaFoldDB" id="F1YEE1"/>
<dbReference type="Proteomes" id="UP000035065">
    <property type="component" value="Unassembled WGS sequence"/>
</dbReference>
<protein>
    <submittedName>
        <fullName evidence="7">TetR family transcriptional regulator</fullName>
    </submittedName>
</protein>
<evidence type="ECO:0000256" key="5">
    <source>
        <dbReference type="SAM" id="MobiDB-lite"/>
    </source>
</evidence>
<dbReference type="Gene3D" id="1.10.357.10">
    <property type="entry name" value="Tetracycline Repressor, domain 2"/>
    <property type="match status" value="1"/>
</dbReference>
<name>F1YEE1_9ACTN</name>
<dbReference type="InterPro" id="IPR009057">
    <property type="entry name" value="Homeodomain-like_sf"/>
</dbReference>
<feature type="DNA-binding region" description="H-T-H motif" evidence="4">
    <location>
        <begin position="31"/>
        <end position="50"/>
    </location>
</feature>
<evidence type="ECO:0000313" key="8">
    <source>
        <dbReference type="Proteomes" id="UP000035065"/>
    </source>
</evidence>
<evidence type="ECO:0000259" key="6">
    <source>
        <dbReference type="PROSITE" id="PS50977"/>
    </source>
</evidence>
<dbReference type="InterPro" id="IPR001647">
    <property type="entry name" value="HTH_TetR"/>
</dbReference>
<evidence type="ECO:0000256" key="2">
    <source>
        <dbReference type="ARBA" id="ARBA00023125"/>
    </source>
</evidence>
<dbReference type="EMBL" id="AEUD01000001">
    <property type="protein sequence ID" value="EGD56774.1"/>
    <property type="molecule type" value="Genomic_DNA"/>
</dbReference>
<proteinExistence type="predicted"/>
<keyword evidence="2 4" id="KW-0238">DNA-binding</keyword>
<accession>F1YEE1</accession>
<dbReference type="GO" id="GO:0000976">
    <property type="term" value="F:transcription cis-regulatory region binding"/>
    <property type="evidence" value="ECO:0007669"/>
    <property type="project" value="TreeGrafter"/>
</dbReference>
<evidence type="ECO:0000256" key="3">
    <source>
        <dbReference type="ARBA" id="ARBA00023163"/>
    </source>
</evidence>
<keyword evidence="8" id="KW-1185">Reference proteome</keyword>
<dbReference type="eggNOG" id="COG1309">
    <property type="taxonomic scope" value="Bacteria"/>
</dbReference>
<dbReference type="SUPFAM" id="SSF46689">
    <property type="entry name" value="Homeodomain-like"/>
    <property type="match status" value="1"/>
</dbReference>
<evidence type="ECO:0000256" key="4">
    <source>
        <dbReference type="PROSITE-ProRule" id="PRU00335"/>
    </source>
</evidence>